<evidence type="ECO:0000313" key="1">
    <source>
        <dbReference type="EMBL" id="SFR46785.1"/>
    </source>
</evidence>
<proteinExistence type="predicted"/>
<accession>A0A1I6GX23</accession>
<dbReference type="OrthoDB" id="190909at2157"/>
<organism evidence="1 2">
    <name type="scientific">Halogeometricum limi</name>
    <dbReference type="NCBI Taxonomy" id="555875"/>
    <lineage>
        <taxon>Archaea</taxon>
        <taxon>Methanobacteriati</taxon>
        <taxon>Methanobacteriota</taxon>
        <taxon>Stenosarchaea group</taxon>
        <taxon>Halobacteria</taxon>
        <taxon>Halobacteriales</taxon>
        <taxon>Haloferacaceae</taxon>
        <taxon>Halogeometricum</taxon>
    </lineage>
</organism>
<evidence type="ECO:0000313" key="2">
    <source>
        <dbReference type="Proteomes" id="UP000243250"/>
    </source>
</evidence>
<sequence>MTYRAVLANRDIHCEHYTMTDHGVELYDETETFVAFVPYEHLQSLLNDDVDSEGDPSIL</sequence>
<keyword evidence="2" id="KW-1185">Reference proteome</keyword>
<dbReference type="Proteomes" id="UP000243250">
    <property type="component" value="Unassembled WGS sequence"/>
</dbReference>
<name>A0A1I6GX23_9EURY</name>
<dbReference type="AlphaFoldDB" id="A0A1I6GX23"/>
<dbReference type="RefSeq" id="WP_089879053.1">
    <property type="nucleotide sequence ID" value="NZ_FOYS01000002.1"/>
</dbReference>
<dbReference type="EMBL" id="FOYS01000002">
    <property type="protein sequence ID" value="SFR46785.1"/>
    <property type="molecule type" value="Genomic_DNA"/>
</dbReference>
<gene>
    <name evidence="1" type="ORF">SAMN04488124_1653</name>
</gene>
<reference evidence="2" key="1">
    <citation type="submission" date="2016-10" db="EMBL/GenBank/DDBJ databases">
        <authorList>
            <person name="Varghese N."/>
            <person name="Submissions S."/>
        </authorList>
    </citation>
    <scope>NUCLEOTIDE SEQUENCE [LARGE SCALE GENOMIC DNA]</scope>
    <source>
        <strain evidence="2">CGMCC 1.8711</strain>
    </source>
</reference>
<protein>
    <submittedName>
        <fullName evidence="1">Uncharacterized protein</fullName>
    </submittedName>
</protein>